<reference evidence="1 2" key="1">
    <citation type="submission" date="2021-06" db="EMBL/GenBank/DDBJ databases">
        <title>Caerostris darwini draft genome.</title>
        <authorList>
            <person name="Kono N."/>
            <person name="Arakawa K."/>
        </authorList>
    </citation>
    <scope>NUCLEOTIDE SEQUENCE [LARGE SCALE GENOMIC DNA]</scope>
</reference>
<evidence type="ECO:0000313" key="1">
    <source>
        <dbReference type="EMBL" id="GIX71974.1"/>
    </source>
</evidence>
<gene>
    <name evidence="1" type="ORF">CDAR_439561</name>
</gene>
<sequence length="108" mass="12630">MQEPAKFGNNIIRGSALLRIHAGRQQFRSGPQFRSDPHWVYNNLEQTLPKMTHGPSFFNFEPNKGTFYFIALLLDLIKYSFESILLPVFELNSPRSETKLVHEHKHFN</sequence>
<organism evidence="1 2">
    <name type="scientific">Caerostris darwini</name>
    <dbReference type="NCBI Taxonomy" id="1538125"/>
    <lineage>
        <taxon>Eukaryota</taxon>
        <taxon>Metazoa</taxon>
        <taxon>Ecdysozoa</taxon>
        <taxon>Arthropoda</taxon>
        <taxon>Chelicerata</taxon>
        <taxon>Arachnida</taxon>
        <taxon>Araneae</taxon>
        <taxon>Araneomorphae</taxon>
        <taxon>Entelegynae</taxon>
        <taxon>Araneoidea</taxon>
        <taxon>Araneidae</taxon>
        <taxon>Caerostris</taxon>
    </lineage>
</organism>
<comment type="caution">
    <text evidence="1">The sequence shown here is derived from an EMBL/GenBank/DDBJ whole genome shotgun (WGS) entry which is preliminary data.</text>
</comment>
<name>A0AAV4MJ24_9ARAC</name>
<protein>
    <submittedName>
        <fullName evidence="1">Uncharacterized protein</fullName>
    </submittedName>
</protein>
<evidence type="ECO:0000313" key="2">
    <source>
        <dbReference type="Proteomes" id="UP001054837"/>
    </source>
</evidence>
<proteinExistence type="predicted"/>
<dbReference type="Proteomes" id="UP001054837">
    <property type="component" value="Unassembled WGS sequence"/>
</dbReference>
<keyword evidence="2" id="KW-1185">Reference proteome</keyword>
<accession>A0AAV4MJ24</accession>
<dbReference type="EMBL" id="BPLQ01000489">
    <property type="protein sequence ID" value="GIX71974.1"/>
    <property type="molecule type" value="Genomic_DNA"/>
</dbReference>
<dbReference type="AlphaFoldDB" id="A0AAV4MJ24"/>